<proteinExistence type="predicted"/>
<protein>
    <recommendedName>
        <fullName evidence="2">PepSY domain-containing protein</fullName>
    </recommendedName>
</protein>
<dbReference type="EMBL" id="LWQU01000160">
    <property type="protein sequence ID" value="OAN48539.1"/>
    <property type="molecule type" value="Genomic_DNA"/>
</dbReference>
<evidence type="ECO:0000313" key="4">
    <source>
        <dbReference type="Proteomes" id="UP000078543"/>
    </source>
</evidence>
<evidence type="ECO:0000313" key="3">
    <source>
        <dbReference type="EMBL" id="OAN48539.1"/>
    </source>
</evidence>
<evidence type="ECO:0000256" key="1">
    <source>
        <dbReference type="SAM" id="SignalP"/>
    </source>
</evidence>
<dbReference type="Proteomes" id="UP000078543">
    <property type="component" value="Unassembled WGS sequence"/>
</dbReference>
<dbReference type="RefSeq" id="WP_068502798.1">
    <property type="nucleotide sequence ID" value="NZ_LWQU01000160.1"/>
</dbReference>
<feature type="signal peptide" evidence="1">
    <location>
        <begin position="1"/>
        <end position="19"/>
    </location>
</feature>
<dbReference type="InterPro" id="IPR025711">
    <property type="entry name" value="PepSY"/>
</dbReference>
<keyword evidence="4" id="KW-1185">Reference proteome</keyword>
<dbReference type="OrthoDB" id="7856745at2"/>
<feature type="chain" id="PRO_5008091974" description="PepSY domain-containing protein" evidence="1">
    <location>
        <begin position="20"/>
        <end position="99"/>
    </location>
</feature>
<gene>
    <name evidence="3" type="ORF">A6A05_15100</name>
</gene>
<feature type="domain" description="PepSY" evidence="2">
    <location>
        <begin position="36"/>
        <end position="93"/>
    </location>
</feature>
<dbReference type="Gene3D" id="3.10.450.40">
    <property type="match status" value="1"/>
</dbReference>
<dbReference type="STRING" id="1437059.A6A05_15100"/>
<dbReference type="Pfam" id="PF03413">
    <property type="entry name" value="PepSY"/>
    <property type="match status" value="1"/>
</dbReference>
<sequence>MKTAPILVALMLLAPPALAGSDHDRARQALLSGQVLPLAKILEKVAAEIPGEVIETELEEEKGRFIYEIKLITPQGRVMKLIYDATDATLLKSREKEHK</sequence>
<keyword evidence="1" id="KW-0732">Signal</keyword>
<accession>A0A178MIW4</accession>
<comment type="caution">
    <text evidence="3">The sequence shown here is derived from an EMBL/GenBank/DDBJ whole genome shotgun (WGS) entry which is preliminary data.</text>
</comment>
<dbReference type="AlphaFoldDB" id="A0A178MIW4"/>
<evidence type="ECO:0000259" key="2">
    <source>
        <dbReference type="Pfam" id="PF03413"/>
    </source>
</evidence>
<organism evidence="3 4">
    <name type="scientific">Magnetospirillum moscoviense</name>
    <dbReference type="NCBI Taxonomy" id="1437059"/>
    <lineage>
        <taxon>Bacteria</taxon>
        <taxon>Pseudomonadati</taxon>
        <taxon>Pseudomonadota</taxon>
        <taxon>Alphaproteobacteria</taxon>
        <taxon>Rhodospirillales</taxon>
        <taxon>Rhodospirillaceae</taxon>
        <taxon>Magnetospirillum</taxon>
    </lineage>
</organism>
<name>A0A178MIW4_9PROT</name>
<reference evidence="3 4" key="1">
    <citation type="submission" date="2016-04" db="EMBL/GenBank/DDBJ databases">
        <title>Draft genome sequence of freshwater magnetotactic bacteria Magnetospirillum marisnigri SP-1 and Magnetospirillum moscoviense BB-1.</title>
        <authorList>
            <person name="Koziaeva V."/>
            <person name="Dziuba M.V."/>
            <person name="Ivanov T.M."/>
            <person name="Kuznetsov B."/>
            <person name="Grouzdev D.S."/>
        </authorList>
    </citation>
    <scope>NUCLEOTIDE SEQUENCE [LARGE SCALE GENOMIC DNA]</scope>
    <source>
        <strain evidence="3 4">BB-1</strain>
    </source>
</reference>